<dbReference type="RefSeq" id="WP_053222625.1">
    <property type="nucleotide sequence ID" value="NZ_JSVA01000006.1"/>
</dbReference>
<feature type="chain" id="PRO_5005580581" description="Peptidase C1A papain C-terminal domain-containing protein" evidence="2">
    <location>
        <begin position="24"/>
        <end position="308"/>
    </location>
</feature>
<dbReference type="PROSITE" id="PS00639">
    <property type="entry name" value="THIOL_PROTEASE_HIS"/>
    <property type="match status" value="1"/>
</dbReference>
<accession>A0A0L8AMI3</accession>
<dbReference type="GO" id="GO:0008234">
    <property type="term" value="F:cysteine-type peptidase activity"/>
    <property type="evidence" value="ECO:0007669"/>
    <property type="project" value="InterPro"/>
</dbReference>
<evidence type="ECO:0000259" key="3">
    <source>
        <dbReference type="SMART" id="SM00645"/>
    </source>
</evidence>
<evidence type="ECO:0000256" key="1">
    <source>
        <dbReference type="ARBA" id="ARBA00008455"/>
    </source>
</evidence>
<dbReference type="SUPFAM" id="SSF54001">
    <property type="entry name" value="Cysteine proteinases"/>
    <property type="match status" value="1"/>
</dbReference>
<dbReference type="SMART" id="SM00645">
    <property type="entry name" value="Pept_C1"/>
    <property type="match status" value="1"/>
</dbReference>
<sequence length="308" mass="34277">MKALFTSLCIALLFLGGIRPSKAQQLKIDYRAYQSPVKDQGYRGTCTAFAVAAALEILPGAPKDISEKYIYGIRKMVEWNMGEGKITAGDFVANYAIGLAQYGLINEYELPYSPIYTEWSDFDSNLRKVILEGDIGPVSLMAQYVPKAKVFVAENQSKVFSVEERRNVDLIRQLLLQGHKAIVVGYTVYAPQWKDNSGKPEDRLRLEGSGFAIKGITSNITMGAAKLLYGEELLPKIYKGELKVVRTDPNPKAYGGHEVVIVGFDSDGFILKNSWGTDWGDGGYFYISNEFHQLFVNEMAVFYGVSGR</sequence>
<keyword evidence="2" id="KW-0732">Signal</keyword>
<dbReference type="InterPro" id="IPR038765">
    <property type="entry name" value="Papain-like_cys_pep_sf"/>
</dbReference>
<evidence type="ECO:0000313" key="4">
    <source>
        <dbReference type="EMBL" id="KOF03673.1"/>
    </source>
</evidence>
<feature type="domain" description="Peptidase C1A papain C-terminal" evidence="3">
    <location>
        <begin position="24"/>
        <end position="305"/>
    </location>
</feature>
<dbReference type="PATRIC" id="fig|1566026.4.peg.2846"/>
<dbReference type="Proteomes" id="UP000036908">
    <property type="component" value="Unassembled WGS sequence"/>
</dbReference>
<dbReference type="AlphaFoldDB" id="A0A0L8AMI3"/>
<protein>
    <recommendedName>
        <fullName evidence="3">Peptidase C1A papain C-terminal domain-containing protein</fullName>
    </recommendedName>
</protein>
<dbReference type="InterPro" id="IPR013128">
    <property type="entry name" value="Peptidase_C1A"/>
</dbReference>
<feature type="signal peptide" evidence="2">
    <location>
        <begin position="1"/>
        <end position="23"/>
    </location>
</feature>
<keyword evidence="5" id="KW-1185">Reference proteome</keyword>
<dbReference type="InterPro" id="IPR000668">
    <property type="entry name" value="Peptidase_C1A_C"/>
</dbReference>
<comment type="similarity">
    <text evidence="1">Belongs to the peptidase C1 family.</text>
</comment>
<dbReference type="CDD" id="cd02619">
    <property type="entry name" value="Peptidase_C1"/>
    <property type="match status" value="1"/>
</dbReference>
<evidence type="ECO:0000313" key="5">
    <source>
        <dbReference type="Proteomes" id="UP000036908"/>
    </source>
</evidence>
<reference evidence="5" key="1">
    <citation type="submission" date="2014-11" db="EMBL/GenBank/DDBJ databases">
        <title>Genome sequencing of Roseivirga sp. D-25.</title>
        <authorList>
            <person name="Selvaratnam C."/>
            <person name="Thevarajoo S."/>
            <person name="Goh K.M."/>
            <person name="Eee R."/>
            <person name="Chan K.-G."/>
            <person name="Chong C.S."/>
        </authorList>
    </citation>
    <scope>NUCLEOTIDE SEQUENCE [LARGE SCALE GENOMIC DNA]</scope>
    <source>
        <strain evidence="5">D-25</strain>
    </source>
</reference>
<evidence type="ECO:0000256" key="2">
    <source>
        <dbReference type="SAM" id="SignalP"/>
    </source>
</evidence>
<comment type="caution">
    <text evidence="4">The sequence shown here is derived from an EMBL/GenBank/DDBJ whole genome shotgun (WGS) entry which is preliminary data.</text>
</comment>
<gene>
    <name evidence="4" type="ORF">OB69_05110</name>
</gene>
<dbReference type="GO" id="GO:0006508">
    <property type="term" value="P:proteolysis"/>
    <property type="evidence" value="ECO:0007669"/>
    <property type="project" value="InterPro"/>
</dbReference>
<organism evidence="4 5">
    <name type="scientific">Roseivirga seohaensis subsp. aquiponti</name>
    <dbReference type="NCBI Taxonomy" id="1566026"/>
    <lineage>
        <taxon>Bacteria</taxon>
        <taxon>Pseudomonadati</taxon>
        <taxon>Bacteroidota</taxon>
        <taxon>Cytophagia</taxon>
        <taxon>Cytophagales</taxon>
        <taxon>Roseivirgaceae</taxon>
        <taxon>Roseivirga</taxon>
    </lineage>
</organism>
<dbReference type="Gene3D" id="3.90.70.10">
    <property type="entry name" value="Cysteine proteinases"/>
    <property type="match status" value="2"/>
</dbReference>
<dbReference type="Pfam" id="PF00112">
    <property type="entry name" value="Peptidase_C1"/>
    <property type="match status" value="1"/>
</dbReference>
<dbReference type="OrthoDB" id="3648721at2"/>
<dbReference type="InterPro" id="IPR025660">
    <property type="entry name" value="Pept_his_AS"/>
</dbReference>
<name>A0A0L8AMI3_9BACT</name>
<dbReference type="EMBL" id="JSVA01000006">
    <property type="protein sequence ID" value="KOF03673.1"/>
    <property type="molecule type" value="Genomic_DNA"/>
</dbReference>
<dbReference type="PANTHER" id="PTHR12411">
    <property type="entry name" value="CYSTEINE PROTEASE FAMILY C1-RELATED"/>
    <property type="match status" value="1"/>
</dbReference>
<proteinExistence type="inferred from homology"/>